<dbReference type="AlphaFoldDB" id="A0A366HBL2"/>
<evidence type="ECO:0000313" key="2">
    <source>
        <dbReference type="Proteomes" id="UP000253426"/>
    </source>
</evidence>
<comment type="caution">
    <text evidence="1">The sequence shown here is derived from an EMBL/GenBank/DDBJ whole genome shotgun (WGS) entry which is preliminary data.</text>
</comment>
<dbReference type="EMBL" id="QNRR01000010">
    <property type="protein sequence ID" value="RBP39034.1"/>
    <property type="molecule type" value="Genomic_DNA"/>
</dbReference>
<reference evidence="1 2" key="1">
    <citation type="submission" date="2018-06" db="EMBL/GenBank/DDBJ databases">
        <title>Genomic Encyclopedia of Type Strains, Phase IV (KMG-IV): sequencing the most valuable type-strain genomes for metagenomic binning, comparative biology and taxonomic classification.</title>
        <authorList>
            <person name="Goeker M."/>
        </authorList>
    </citation>
    <scope>NUCLEOTIDE SEQUENCE [LARGE SCALE GENOMIC DNA]</scope>
    <source>
        <strain evidence="1 2">DSM 25532</strain>
    </source>
</reference>
<sequence length="86" mass="10151">MTLSLPFSIRVDGSEADIQAFAGELRVLPWFGEFHFNPVQYDTGYQLWIYSNDDETSAEVEREREHWILEACVRHNLMPMELVHEH</sequence>
<dbReference type="Proteomes" id="UP000253426">
    <property type="component" value="Unassembled WGS sequence"/>
</dbReference>
<proteinExistence type="predicted"/>
<dbReference type="RefSeq" id="WP_113960804.1">
    <property type="nucleotide sequence ID" value="NZ_QNRR01000010.1"/>
</dbReference>
<accession>A0A366HBL2</accession>
<keyword evidence="2" id="KW-1185">Reference proteome</keyword>
<evidence type="ECO:0000313" key="1">
    <source>
        <dbReference type="EMBL" id="RBP39034.1"/>
    </source>
</evidence>
<gene>
    <name evidence="1" type="ORF">DES53_11057</name>
</gene>
<protein>
    <submittedName>
        <fullName evidence="1">Uncharacterized protein</fullName>
    </submittedName>
</protein>
<organism evidence="1 2">
    <name type="scientific">Roseimicrobium gellanilyticum</name>
    <dbReference type="NCBI Taxonomy" id="748857"/>
    <lineage>
        <taxon>Bacteria</taxon>
        <taxon>Pseudomonadati</taxon>
        <taxon>Verrucomicrobiota</taxon>
        <taxon>Verrucomicrobiia</taxon>
        <taxon>Verrucomicrobiales</taxon>
        <taxon>Verrucomicrobiaceae</taxon>
        <taxon>Roseimicrobium</taxon>
    </lineage>
</organism>
<name>A0A366HBL2_9BACT</name>